<name>A0A521EAY4_9SPHI</name>
<evidence type="ECO:0000313" key="2">
    <source>
        <dbReference type="EMBL" id="SMO81095.1"/>
    </source>
</evidence>
<accession>A0A521EAY4</accession>
<organism evidence="2 3">
    <name type="scientific">Pedobacter westerhofensis</name>
    <dbReference type="NCBI Taxonomy" id="425512"/>
    <lineage>
        <taxon>Bacteria</taxon>
        <taxon>Pseudomonadati</taxon>
        <taxon>Bacteroidota</taxon>
        <taxon>Sphingobacteriia</taxon>
        <taxon>Sphingobacteriales</taxon>
        <taxon>Sphingobacteriaceae</taxon>
        <taxon>Pedobacter</taxon>
    </lineage>
</organism>
<keyword evidence="3" id="KW-1185">Reference proteome</keyword>
<feature type="signal peptide" evidence="1">
    <location>
        <begin position="1"/>
        <end position="15"/>
    </location>
</feature>
<sequence length="194" mass="21752">MKKLIIMLFATVVFAACSKTADAPISNGPETIELDVVKLNSYIGQPFDAVHKSLEKNALETTTLNGEKSFKVIANSGPHNGLSVEITERNNIVYLVDVTYDGVVGSEKIGDPYEIELWRYLLNKAEITYGKSSTRLYVSKPTTRLLKTDEELIQFIKDNGTKAAFSVTWDYTPNILTVAYTDLGRLLFEFRAEW</sequence>
<reference evidence="2 3" key="1">
    <citation type="submission" date="2017-05" db="EMBL/GenBank/DDBJ databases">
        <authorList>
            <person name="Varghese N."/>
            <person name="Submissions S."/>
        </authorList>
    </citation>
    <scope>NUCLEOTIDE SEQUENCE [LARGE SCALE GENOMIC DNA]</scope>
    <source>
        <strain evidence="2 3">DSM 19036</strain>
    </source>
</reference>
<evidence type="ECO:0008006" key="4">
    <source>
        <dbReference type="Google" id="ProtNLM"/>
    </source>
</evidence>
<proteinExistence type="predicted"/>
<protein>
    <recommendedName>
        <fullName evidence="4">DUF4251 domain-containing protein</fullName>
    </recommendedName>
</protein>
<dbReference type="Proteomes" id="UP000320300">
    <property type="component" value="Unassembled WGS sequence"/>
</dbReference>
<dbReference type="PROSITE" id="PS51257">
    <property type="entry name" value="PROKAR_LIPOPROTEIN"/>
    <property type="match status" value="1"/>
</dbReference>
<dbReference type="RefSeq" id="WP_142529139.1">
    <property type="nucleotide sequence ID" value="NZ_CBCSJO010000007.1"/>
</dbReference>
<evidence type="ECO:0000256" key="1">
    <source>
        <dbReference type="SAM" id="SignalP"/>
    </source>
</evidence>
<gene>
    <name evidence="2" type="ORF">SAMN06265348_107337</name>
</gene>
<dbReference type="AlphaFoldDB" id="A0A521EAY4"/>
<evidence type="ECO:0000313" key="3">
    <source>
        <dbReference type="Proteomes" id="UP000320300"/>
    </source>
</evidence>
<feature type="chain" id="PRO_5021744023" description="DUF4251 domain-containing protein" evidence="1">
    <location>
        <begin position="16"/>
        <end position="194"/>
    </location>
</feature>
<dbReference type="EMBL" id="FXTN01000007">
    <property type="protein sequence ID" value="SMO81095.1"/>
    <property type="molecule type" value="Genomic_DNA"/>
</dbReference>
<keyword evidence="1" id="KW-0732">Signal</keyword>